<feature type="compositionally biased region" description="Polar residues" evidence="1">
    <location>
        <begin position="111"/>
        <end position="120"/>
    </location>
</feature>
<feature type="region of interest" description="Disordered" evidence="1">
    <location>
        <begin position="86"/>
        <end position="120"/>
    </location>
</feature>
<reference evidence="2 3" key="1">
    <citation type="submission" date="2018-08" db="EMBL/GenBank/DDBJ databases">
        <title>Genomic investigation of the strawberry pathogen Phytophthora fragariae indicates pathogenicity is determined by transcriptional variation in three key races.</title>
        <authorList>
            <person name="Adams T.M."/>
            <person name="Armitage A.D."/>
            <person name="Sobczyk M.K."/>
            <person name="Bates H.J."/>
            <person name="Dunwell J.M."/>
            <person name="Nellist C.F."/>
            <person name="Harrison R.J."/>
        </authorList>
    </citation>
    <scope>NUCLEOTIDE SEQUENCE [LARGE SCALE GENOMIC DNA]</scope>
    <source>
        <strain evidence="2 3">NOV-5</strain>
    </source>
</reference>
<comment type="caution">
    <text evidence="2">The sequence shown here is derived from an EMBL/GenBank/DDBJ whole genome shotgun (WGS) entry which is preliminary data.</text>
</comment>
<gene>
    <name evidence="2" type="ORF">PF006_g29720</name>
</gene>
<organism evidence="2 3">
    <name type="scientific">Phytophthora fragariae</name>
    <dbReference type="NCBI Taxonomy" id="53985"/>
    <lineage>
        <taxon>Eukaryota</taxon>
        <taxon>Sar</taxon>
        <taxon>Stramenopiles</taxon>
        <taxon>Oomycota</taxon>
        <taxon>Peronosporomycetes</taxon>
        <taxon>Peronosporales</taxon>
        <taxon>Peronosporaceae</taxon>
        <taxon>Phytophthora</taxon>
    </lineage>
</organism>
<name>A0A6A3Q5L3_9STRA</name>
<dbReference type="Proteomes" id="UP000440732">
    <property type="component" value="Unassembled WGS sequence"/>
</dbReference>
<dbReference type="AlphaFoldDB" id="A0A6A3Q5L3"/>
<evidence type="ECO:0000313" key="3">
    <source>
        <dbReference type="Proteomes" id="UP000440732"/>
    </source>
</evidence>
<accession>A0A6A3Q5L3</accession>
<evidence type="ECO:0000256" key="1">
    <source>
        <dbReference type="SAM" id="MobiDB-lite"/>
    </source>
</evidence>
<dbReference type="EMBL" id="QXGA01005134">
    <property type="protein sequence ID" value="KAE9068790.1"/>
    <property type="molecule type" value="Genomic_DNA"/>
</dbReference>
<sequence>MDGIVKMHYAENMNTYYKLKDEVLADWKKVPQLKEFTKYFSEQWLDGRYWRWQVFHTPVGYATTNNPPMRDFQCDPEKVHRKTQILHAAPPHRHNDRDSRFIAATPDARHQNLSADNSNW</sequence>
<evidence type="ECO:0000313" key="2">
    <source>
        <dbReference type="EMBL" id="KAE9068790.1"/>
    </source>
</evidence>
<proteinExistence type="predicted"/>
<protein>
    <submittedName>
        <fullName evidence="2">Uncharacterized protein</fullName>
    </submittedName>
</protein>